<dbReference type="Gene3D" id="2.60.120.260">
    <property type="entry name" value="Galactose-binding domain-like"/>
    <property type="match status" value="1"/>
</dbReference>
<dbReference type="InterPro" id="IPR036514">
    <property type="entry name" value="SGNH_hydro_sf"/>
</dbReference>
<accession>A0AAW3JRX9</accession>
<evidence type="ECO:0000313" key="2">
    <source>
        <dbReference type="EMBL" id="KQC85041.1"/>
    </source>
</evidence>
<dbReference type="RefSeq" id="WP_055944491.1">
    <property type="nucleotide sequence ID" value="NZ_JAQDCV010000005.1"/>
</dbReference>
<evidence type="ECO:0000259" key="1">
    <source>
        <dbReference type="Pfam" id="PF17996"/>
    </source>
</evidence>
<dbReference type="Gene3D" id="3.40.50.1110">
    <property type="entry name" value="SGNH hydrolase"/>
    <property type="match status" value="1"/>
</dbReference>
<proteinExistence type="predicted"/>
<dbReference type="Pfam" id="PF17996">
    <property type="entry name" value="CE2_N"/>
    <property type="match status" value="1"/>
</dbReference>
<feature type="domain" description="Carbohydrate esterase 2 N-terminal" evidence="1">
    <location>
        <begin position="12"/>
        <end position="121"/>
    </location>
</feature>
<dbReference type="AlphaFoldDB" id="A0AAW3JRX9"/>
<dbReference type="Proteomes" id="UP000050833">
    <property type="component" value="Unassembled WGS sequence"/>
</dbReference>
<dbReference type="PANTHER" id="PTHR37834:SF2">
    <property type="entry name" value="ESTERASE, SGNH HYDROLASE-TYPE"/>
    <property type="match status" value="1"/>
</dbReference>
<dbReference type="InterPro" id="IPR052762">
    <property type="entry name" value="PCW_deacetylase/CE"/>
</dbReference>
<sequence length="351" mass="40910">MWISADSEKIRYTGRIDWSVPKEPTWIFPCTSSEFKFTGNTLKIHVKNKNEYWQNYLGCILDNVQSRFYIKKEGETKIEVRVNENETGVHHVLFFKRQDSCHEVTILGYEIEDGEKLLELPKKTDKRIEVYGDSVSAGEVSEAVDFVGKEDPEHEGGYSNSYYSYGWILARKLGAQIHDIAQGGIALMDGEGWYHEPEQIGMETVWNKVHYNTRLSRMSEWDFSEYIPQVVIVAVGQNDCHPEDYMKEEYCHPQARKWREHYMNFLRKLRSVYSEAYIICCTTLLNHDESWDDAIAQVVKNMDDKKITQYVFKRNGMGTPGHLRIPEAYEMAEELEEYIGRLDGKVFSCIG</sequence>
<dbReference type="EMBL" id="LLKB01000005">
    <property type="protein sequence ID" value="KQC85041.1"/>
    <property type="molecule type" value="Genomic_DNA"/>
</dbReference>
<keyword evidence="3" id="KW-1185">Reference proteome</keyword>
<comment type="caution">
    <text evidence="2">The sequence shown here is derived from an EMBL/GenBank/DDBJ whole genome shotgun (WGS) entry which is preliminary data.</text>
</comment>
<dbReference type="InterPro" id="IPR040794">
    <property type="entry name" value="CE2_N"/>
</dbReference>
<dbReference type="PANTHER" id="PTHR37834">
    <property type="entry name" value="GDSL-LIKE LIPASE/ACYLHYDROLASE DOMAIN PROTEIN (AFU_ORTHOLOGUE AFUA_2G00620)"/>
    <property type="match status" value="1"/>
</dbReference>
<gene>
    <name evidence="2" type="ORF">APZ18_10030</name>
</gene>
<name>A0AAW3JRX9_9FIRM</name>
<reference evidence="2 3" key="1">
    <citation type="submission" date="2015-10" db="EMBL/GenBank/DDBJ databases">
        <title>Butyribacter intestini gen. nov., sp. nov., a butyric acid-producing bacterium of the family Lachnospiraceae isolated from the human faeces.</title>
        <authorList>
            <person name="Zou Y."/>
            <person name="Xue W."/>
            <person name="Luo G."/>
            <person name="Lv M."/>
        </authorList>
    </citation>
    <scope>NUCLEOTIDE SEQUENCE [LARGE SCALE GENOMIC DNA]</scope>
    <source>
        <strain evidence="2 3">TF01-11</strain>
    </source>
</reference>
<dbReference type="SUPFAM" id="SSF52266">
    <property type="entry name" value="SGNH hydrolase"/>
    <property type="match status" value="1"/>
</dbReference>
<protein>
    <submittedName>
        <fullName evidence="2">Electron transporter RnfD</fullName>
    </submittedName>
</protein>
<organism evidence="2 3">
    <name type="scientific">Butyribacter intestini</name>
    <dbReference type="NCBI Taxonomy" id="1703332"/>
    <lineage>
        <taxon>Bacteria</taxon>
        <taxon>Bacillati</taxon>
        <taxon>Bacillota</taxon>
        <taxon>Clostridia</taxon>
        <taxon>Lachnospirales</taxon>
        <taxon>Lachnospiraceae</taxon>
        <taxon>Butyribacter</taxon>
    </lineage>
</organism>
<evidence type="ECO:0000313" key="3">
    <source>
        <dbReference type="Proteomes" id="UP000050833"/>
    </source>
</evidence>